<dbReference type="Proteomes" id="UP000494256">
    <property type="component" value="Unassembled WGS sequence"/>
</dbReference>
<dbReference type="AlphaFoldDB" id="A0A8S1AJ03"/>
<dbReference type="EMBL" id="CADEBD010000327">
    <property type="protein sequence ID" value="CAB3246304.1"/>
    <property type="molecule type" value="Genomic_DNA"/>
</dbReference>
<comment type="caution">
    <text evidence="1">The sequence shown here is derived from an EMBL/GenBank/DDBJ whole genome shotgun (WGS) entry which is preliminary data.</text>
</comment>
<dbReference type="OrthoDB" id="7452965at2759"/>
<accession>A0A8S1AJ03</accession>
<sequence>MSGNGIPPTNSTYFEIRIGGRRHALLRTNERQSTRTDLNMEIMAFEENCNKLITEPYFEPELVLGRSWRIYYAWNMDLEEKCLDMVFTNATQAIVNRVYNDMVDYLEMQPFWDAATLLVSMGQARHEMLLFVDQGAAGRFIGVPNVVRDGNISPSKNAVPLIRIHMKLLYNAKYLVMSDCTVGVSTLSARRDSDIYRAEIQGVASTLDFGLGSPACIGDYNNEETKLDAQ</sequence>
<gene>
    <name evidence="1" type="ORF">APLA_LOCUS11464</name>
</gene>
<reference evidence="1 2" key="1">
    <citation type="submission" date="2020-04" db="EMBL/GenBank/DDBJ databases">
        <authorList>
            <person name="Wallbank WR R."/>
            <person name="Pardo Diaz C."/>
            <person name="Kozak K."/>
            <person name="Martin S."/>
            <person name="Jiggins C."/>
            <person name="Moest M."/>
            <person name="Warren A I."/>
            <person name="Byers J.R.P. K."/>
            <person name="Montejo-Kovacevich G."/>
            <person name="Yen C E."/>
        </authorList>
    </citation>
    <scope>NUCLEOTIDE SEQUENCE [LARGE SCALE GENOMIC DNA]</scope>
</reference>
<name>A0A8S1AJ03_ARCPL</name>
<evidence type="ECO:0000313" key="1">
    <source>
        <dbReference type="EMBL" id="CAB3246304.1"/>
    </source>
</evidence>
<protein>
    <submittedName>
        <fullName evidence="1">Uncharacterized protein</fullName>
    </submittedName>
</protein>
<evidence type="ECO:0000313" key="2">
    <source>
        <dbReference type="Proteomes" id="UP000494256"/>
    </source>
</evidence>
<proteinExistence type="predicted"/>
<organism evidence="1 2">
    <name type="scientific">Arctia plantaginis</name>
    <name type="common">Wood tiger moth</name>
    <name type="synonym">Phalaena plantaginis</name>
    <dbReference type="NCBI Taxonomy" id="874455"/>
    <lineage>
        <taxon>Eukaryota</taxon>
        <taxon>Metazoa</taxon>
        <taxon>Ecdysozoa</taxon>
        <taxon>Arthropoda</taxon>
        <taxon>Hexapoda</taxon>
        <taxon>Insecta</taxon>
        <taxon>Pterygota</taxon>
        <taxon>Neoptera</taxon>
        <taxon>Endopterygota</taxon>
        <taxon>Lepidoptera</taxon>
        <taxon>Glossata</taxon>
        <taxon>Ditrysia</taxon>
        <taxon>Noctuoidea</taxon>
        <taxon>Erebidae</taxon>
        <taxon>Arctiinae</taxon>
        <taxon>Arctia</taxon>
    </lineage>
</organism>